<sequence>MPVDEGLFIAAPRSDCLQIVVAEDLRRDDGCLRFTESRKEEKSGTPTRDSVSRETLEVD</sequence>
<feature type="region of interest" description="Disordered" evidence="1">
    <location>
        <begin position="36"/>
        <end position="59"/>
    </location>
</feature>
<dbReference type="EMBL" id="KZ821617">
    <property type="protein sequence ID" value="PYH72139.1"/>
    <property type="molecule type" value="Genomic_DNA"/>
</dbReference>
<evidence type="ECO:0000313" key="2">
    <source>
        <dbReference type="EMBL" id="PYH72139.1"/>
    </source>
</evidence>
<dbReference type="OrthoDB" id="10546191at2759"/>
<dbReference type="Proteomes" id="UP000248405">
    <property type="component" value="Unassembled WGS sequence"/>
</dbReference>
<dbReference type="RefSeq" id="XP_025565933.1">
    <property type="nucleotide sequence ID" value="XM_025706097.1"/>
</dbReference>
<evidence type="ECO:0000313" key="3">
    <source>
        <dbReference type="Proteomes" id="UP000248405"/>
    </source>
</evidence>
<name>A0A319BJP8_ASPVC</name>
<feature type="compositionally biased region" description="Basic and acidic residues" evidence="1">
    <location>
        <begin position="50"/>
        <end position="59"/>
    </location>
</feature>
<dbReference type="AlphaFoldDB" id="A0A319BJP8"/>
<evidence type="ECO:0000256" key="1">
    <source>
        <dbReference type="SAM" id="MobiDB-lite"/>
    </source>
</evidence>
<proteinExistence type="predicted"/>
<organism evidence="2 3">
    <name type="scientific">Aspergillus vadensis (strain CBS 113365 / IMI 142717 / IBT 24658)</name>
    <dbReference type="NCBI Taxonomy" id="1448311"/>
    <lineage>
        <taxon>Eukaryota</taxon>
        <taxon>Fungi</taxon>
        <taxon>Dikarya</taxon>
        <taxon>Ascomycota</taxon>
        <taxon>Pezizomycotina</taxon>
        <taxon>Eurotiomycetes</taxon>
        <taxon>Eurotiomycetidae</taxon>
        <taxon>Eurotiales</taxon>
        <taxon>Aspergillaceae</taxon>
        <taxon>Aspergillus</taxon>
        <taxon>Aspergillus subgen. Circumdati</taxon>
    </lineage>
</organism>
<dbReference type="GeneID" id="37210689"/>
<keyword evidence="3" id="KW-1185">Reference proteome</keyword>
<protein>
    <submittedName>
        <fullName evidence="2">Uncharacterized protein</fullName>
    </submittedName>
</protein>
<gene>
    <name evidence="2" type="ORF">BO88DRAFT_402408</name>
</gene>
<accession>A0A319BJP8</accession>
<reference evidence="2" key="1">
    <citation type="submission" date="2016-12" db="EMBL/GenBank/DDBJ databases">
        <title>The genomes of Aspergillus section Nigri reveals drivers in fungal speciation.</title>
        <authorList>
            <consortium name="DOE Joint Genome Institute"/>
            <person name="Vesth T.C."/>
            <person name="Nybo J."/>
            <person name="Theobald S."/>
            <person name="Brandl J."/>
            <person name="Frisvad J.C."/>
            <person name="Nielsen K.F."/>
            <person name="Lyhne E.K."/>
            <person name="Kogle M.E."/>
            <person name="Kuo A."/>
            <person name="Riley R."/>
            <person name="Clum A."/>
            <person name="Nolan M."/>
            <person name="Lipzen A."/>
            <person name="Salamov A."/>
            <person name="Henrissat B."/>
            <person name="Wiebenga A."/>
            <person name="De Vries R.P."/>
            <person name="Grigoriev I.V."/>
            <person name="Mortensen U.H."/>
            <person name="Andersen M.R."/>
            <person name="Baker S.E."/>
        </authorList>
    </citation>
    <scope>NUCLEOTIDE SEQUENCE [LARGE SCALE GENOMIC DNA]</scope>
    <source>
        <strain evidence="2">CBS 113365</strain>
    </source>
</reference>